<sequence length="261" mass="29993">MAKFTKKPAAEITIEPTPSSTEESKATLSPAKTHSNLKDRDTLLRILSRVHDSTEGYDYTEDQLKEMQANPDNKDYSKVLQMFVESRLQQEITSYQTISQSVNPRSLLITTSNQQAYMVYMKKDYLHDGIWLISSFMDYMPQGDQIHEIYSLISLAEAPEDVKEWAQGLLKQPGWLKEFHTFDERTYAFIKSSSSDSDSVELEEVMNSAGEVFISYQSYQYAANSHKELINDYLLLELKGPSIWDVTFQNTYANFPLVEAK</sequence>
<comment type="caution">
    <text evidence="2">The sequence shown here is derived from an EMBL/GenBank/DDBJ whole genome shotgun (WGS) entry which is preliminary data.</text>
</comment>
<organism evidence="2 3">
    <name type="scientific">Paenibacillus oryzisoli</name>
    <dbReference type="NCBI Taxonomy" id="1850517"/>
    <lineage>
        <taxon>Bacteria</taxon>
        <taxon>Bacillati</taxon>
        <taxon>Bacillota</taxon>
        <taxon>Bacilli</taxon>
        <taxon>Bacillales</taxon>
        <taxon>Paenibacillaceae</taxon>
        <taxon>Paenibacillus</taxon>
    </lineage>
</organism>
<gene>
    <name evidence="2" type="ORF">A8708_21200</name>
</gene>
<proteinExistence type="predicted"/>
<dbReference type="Proteomes" id="UP000078454">
    <property type="component" value="Unassembled WGS sequence"/>
</dbReference>
<dbReference type="RefSeq" id="WP_068667576.1">
    <property type="nucleotide sequence ID" value="NZ_LYPB01000076.1"/>
</dbReference>
<dbReference type="OrthoDB" id="2468988at2"/>
<accession>A0A198A4W4</accession>
<evidence type="ECO:0000256" key="1">
    <source>
        <dbReference type="SAM" id="MobiDB-lite"/>
    </source>
</evidence>
<dbReference type="AlphaFoldDB" id="A0A198A4W4"/>
<feature type="region of interest" description="Disordered" evidence="1">
    <location>
        <begin position="1"/>
        <end position="34"/>
    </location>
</feature>
<name>A0A198A4W4_9BACL</name>
<protein>
    <submittedName>
        <fullName evidence="2">Uncharacterized protein</fullName>
    </submittedName>
</protein>
<evidence type="ECO:0000313" key="2">
    <source>
        <dbReference type="EMBL" id="OAS16519.1"/>
    </source>
</evidence>
<evidence type="ECO:0000313" key="3">
    <source>
        <dbReference type="Proteomes" id="UP000078454"/>
    </source>
</evidence>
<feature type="compositionally biased region" description="Polar residues" evidence="1">
    <location>
        <begin position="16"/>
        <end position="34"/>
    </location>
</feature>
<dbReference type="EMBL" id="LYPB01000076">
    <property type="protein sequence ID" value="OAS16519.1"/>
    <property type="molecule type" value="Genomic_DNA"/>
</dbReference>
<keyword evidence="3" id="KW-1185">Reference proteome</keyword>
<reference evidence="2 3" key="1">
    <citation type="submission" date="2016-05" db="EMBL/GenBank/DDBJ databases">
        <title>Paenibacillus sp. 1ZS3-15 nov., isolated from the rhizosphere soil.</title>
        <authorList>
            <person name="Zhang X.X."/>
            <person name="Zhang J."/>
        </authorList>
    </citation>
    <scope>NUCLEOTIDE SEQUENCE [LARGE SCALE GENOMIC DNA]</scope>
    <source>
        <strain evidence="2 3">1ZS3-15</strain>
    </source>
</reference>